<dbReference type="EMBL" id="NHMK01000025">
    <property type="protein sequence ID" value="OWL94397.1"/>
    <property type="molecule type" value="Genomic_DNA"/>
</dbReference>
<comment type="caution">
    <text evidence="2">The sequence shown here is derived from an EMBL/GenBank/DDBJ whole genome shotgun (WGS) entry which is preliminary data.</text>
</comment>
<dbReference type="RefSeq" id="WP_088249687.1">
    <property type="nucleotide sequence ID" value="NZ_BNAM01000001.1"/>
</dbReference>
<dbReference type="OrthoDB" id="74243at2"/>
<feature type="transmembrane region" description="Helical" evidence="1">
    <location>
        <begin position="98"/>
        <end position="115"/>
    </location>
</feature>
<sequence>MNPARAPQSAPARLAQIALYGVAAAAVAGLLTLIVSAVLNGGLTRAGAADALGWGALILGFLSGAVAYSQSGQGRIEGEMRARLGESYRAPGLPWPQILIPLIGAGVLSAIVFALN</sequence>
<organism evidence="2 3">
    <name type="scientific">Deinococcus indicus</name>
    <dbReference type="NCBI Taxonomy" id="223556"/>
    <lineage>
        <taxon>Bacteria</taxon>
        <taxon>Thermotogati</taxon>
        <taxon>Deinococcota</taxon>
        <taxon>Deinococci</taxon>
        <taxon>Deinococcales</taxon>
        <taxon>Deinococcaceae</taxon>
        <taxon>Deinococcus</taxon>
    </lineage>
</organism>
<evidence type="ECO:0000313" key="2">
    <source>
        <dbReference type="EMBL" id="OWL94397.1"/>
    </source>
</evidence>
<evidence type="ECO:0000256" key="1">
    <source>
        <dbReference type="SAM" id="Phobius"/>
    </source>
</evidence>
<keyword evidence="1" id="KW-0472">Membrane</keyword>
<gene>
    <name evidence="2" type="ORF">CBQ26_16265</name>
</gene>
<proteinExistence type="predicted"/>
<accession>A0A246BGQ5</accession>
<protein>
    <submittedName>
        <fullName evidence="2">Uncharacterized protein</fullName>
    </submittedName>
</protein>
<feature type="transmembrane region" description="Helical" evidence="1">
    <location>
        <begin position="17"/>
        <end position="39"/>
    </location>
</feature>
<keyword evidence="1" id="KW-1133">Transmembrane helix</keyword>
<evidence type="ECO:0000313" key="3">
    <source>
        <dbReference type="Proteomes" id="UP000197208"/>
    </source>
</evidence>
<keyword evidence="3" id="KW-1185">Reference proteome</keyword>
<feature type="transmembrane region" description="Helical" evidence="1">
    <location>
        <begin position="51"/>
        <end position="70"/>
    </location>
</feature>
<dbReference type="AlphaFoldDB" id="A0A246BGQ5"/>
<dbReference type="Proteomes" id="UP000197208">
    <property type="component" value="Unassembled WGS sequence"/>
</dbReference>
<reference evidence="2 3" key="1">
    <citation type="submission" date="2017-05" db="EMBL/GenBank/DDBJ databases">
        <title>De novo genome assembly of Deniococcus indicus strain DR1.</title>
        <authorList>
            <person name="Chauhan D."/>
            <person name="Yennamalli R.M."/>
            <person name="Priyadarshini R."/>
        </authorList>
    </citation>
    <scope>NUCLEOTIDE SEQUENCE [LARGE SCALE GENOMIC DNA]</scope>
    <source>
        <strain evidence="2 3">DR1</strain>
    </source>
</reference>
<keyword evidence="1" id="KW-0812">Transmembrane</keyword>
<name>A0A246BGQ5_9DEIO</name>